<dbReference type="AlphaFoldDB" id="A0A9P9IN21"/>
<protein>
    <submittedName>
        <fullName evidence="3">Uncharacterized protein</fullName>
    </submittedName>
</protein>
<evidence type="ECO:0000256" key="2">
    <source>
        <dbReference type="SAM" id="Phobius"/>
    </source>
</evidence>
<keyword evidence="2" id="KW-0812">Transmembrane</keyword>
<reference evidence="3" key="1">
    <citation type="journal article" date="2021" name="Nat. Commun.">
        <title>Genetic determinants of endophytism in the Arabidopsis root mycobiome.</title>
        <authorList>
            <person name="Mesny F."/>
            <person name="Miyauchi S."/>
            <person name="Thiergart T."/>
            <person name="Pickel B."/>
            <person name="Atanasova L."/>
            <person name="Karlsson M."/>
            <person name="Huettel B."/>
            <person name="Barry K.W."/>
            <person name="Haridas S."/>
            <person name="Chen C."/>
            <person name="Bauer D."/>
            <person name="Andreopoulos W."/>
            <person name="Pangilinan J."/>
            <person name="LaButti K."/>
            <person name="Riley R."/>
            <person name="Lipzen A."/>
            <person name="Clum A."/>
            <person name="Drula E."/>
            <person name="Henrissat B."/>
            <person name="Kohler A."/>
            <person name="Grigoriev I.V."/>
            <person name="Martin F.M."/>
            <person name="Hacquard S."/>
        </authorList>
    </citation>
    <scope>NUCLEOTIDE SEQUENCE</scope>
    <source>
        <strain evidence="3">MPI-CAGE-CH-0243</strain>
    </source>
</reference>
<sequence>MPALPPASELVTLSVREVPNIAPKAIIWIVLAGIVPVFIAFGVVIWLLGFYGRDRSCYFQCHRSRKKHSTNATNLHPIIDITLRDLPSRAESAASKDSKQSSTTTLHSQDETWTQQQQLRVFV</sequence>
<accession>A0A9P9IN21</accession>
<keyword evidence="2" id="KW-1133">Transmembrane helix</keyword>
<feature type="region of interest" description="Disordered" evidence="1">
    <location>
        <begin position="89"/>
        <end position="111"/>
    </location>
</feature>
<evidence type="ECO:0000313" key="3">
    <source>
        <dbReference type="EMBL" id="KAH7128568.1"/>
    </source>
</evidence>
<feature type="transmembrane region" description="Helical" evidence="2">
    <location>
        <begin position="25"/>
        <end position="48"/>
    </location>
</feature>
<proteinExistence type="predicted"/>
<comment type="caution">
    <text evidence="3">The sequence shown here is derived from an EMBL/GenBank/DDBJ whole genome shotgun (WGS) entry which is preliminary data.</text>
</comment>
<organism evidence="3 4">
    <name type="scientific">Dendryphion nanum</name>
    <dbReference type="NCBI Taxonomy" id="256645"/>
    <lineage>
        <taxon>Eukaryota</taxon>
        <taxon>Fungi</taxon>
        <taxon>Dikarya</taxon>
        <taxon>Ascomycota</taxon>
        <taxon>Pezizomycotina</taxon>
        <taxon>Dothideomycetes</taxon>
        <taxon>Pleosporomycetidae</taxon>
        <taxon>Pleosporales</taxon>
        <taxon>Torulaceae</taxon>
        <taxon>Dendryphion</taxon>
    </lineage>
</organism>
<dbReference type="Proteomes" id="UP000700596">
    <property type="component" value="Unassembled WGS sequence"/>
</dbReference>
<keyword evidence="4" id="KW-1185">Reference proteome</keyword>
<gene>
    <name evidence="3" type="ORF">B0J11DRAFT_505035</name>
</gene>
<feature type="compositionally biased region" description="Basic and acidic residues" evidence="1">
    <location>
        <begin position="89"/>
        <end position="99"/>
    </location>
</feature>
<evidence type="ECO:0000256" key="1">
    <source>
        <dbReference type="SAM" id="MobiDB-lite"/>
    </source>
</evidence>
<evidence type="ECO:0000313" key="4">
    <source>
        <dbReference type="Proteomes" id="UP000700596"/>
    </source>
</evidence>
<dbReference type="EMBL" id="JAGMWT010000005">
    <property type="protein sequence ID" value="KAH7128568.1"/>
    <property type="molecule type" value="Genomic_DNA"/>
</dbReference>
<keyword evidence="2" id="KW-0472">Membrane</keyword>
<feature type="compositionally biased region" description="Polar residues" evidence="1">
    <location>
        <begin position="100"/>
        <end position="111"/>
    </location>
</feature>
<name>A0A9P9IN21_9PLEO</name>